<dbReference type="InterPro" id="IPR011060">
    <property type="entry name" value="RibuloseP-bd_barrel"/>
</dbReference>
<dbReference type="SUPFAM" id="SSF51366">
    <property type="entry name" value="Ribulose-phoshate binding barrel"/>
    <property type="match status" value="1"/>
</dbReference>
<dbReference type="Proteomes" id="UP000540423">
    <property type="component" value="Unassembled WGS sequence"/>
</dbReference>
<proteinExistence type="predicted"/>
<organism evidence="1 2">
    <name type="scientific">Streptomyces candidus</name>
    <dbReference type="NCBI Taxonomy" id="67283"/>
    <lineage>
        <taxon>Bacteria</taxon>
        <taxon>Bacillati</taxon>
        <taxon>Actinomycetota</taxon>
        <taxon>Actinomycetes</taxon>
        <taxon>Kitasatosporales</taxon>
        <taxon>Streptomycetaceae</taxon>
        <taxon>Streptomyces</taxon>
    </lineage>
</organism>
<comment type="caution">
    <text evidence="1">The sequence shown here is derived from an EMBL/GenBank/DDBJ whole genome shotgun (WGS) entry which is preliminary data.</text>
</comment>
<dbReference type="RefSeq" id="WP_185036157.1">
    <property type="nucleotide sequence ID" value="NZ_BNBN01000020.1"/>
</dbReference>
<name>A0A7X0LSU5_9ACTN</name>
<sequence length="58" mass="5975">MPVIASGGCGSLSHLQEALSAGAASYVLVNIVLPNGQHTISEVRDHLFAHPSFGTDNS</sequence>
<dbReference type="EMBL" id="JACHEM010000025">
    <property type="protein sequence ID" value="MBB6439620.1"/>
    <property type="molecule type" value="Genomic_DNA"/>
</dbReference>
<accession>A0A7X0LSU5</accession>
<dbReference type="InterPro" id="IPR013785">
    <property type="entry name" value="Aldolase_TIM"/>
</dbReference>
<evidence type="ECO:0000313" key="1">
    <source>
        <dbReference type="EMBL" id="MBB6439620.1"/>
    </source>
</evidence>
<keyword evidence="2" id="KW-1185">Reference proteome</keyword>
<gene>
    <name evidence="1" type="ORF">HNQ79_006132</name>
</gene>
<reference evidence="1 2" key="1">
    <citation type="submission" date="2020-08" db="EMBL/GenBank/DDBJ databases">
        <title>Genomic Encyclopedia of Type Strains, Phase IV (KMG-IV): sequencing the most valuable type-strain genomes for metagenomic binning, comparative biology and taxonomic classification.</title>
        <authorList>
            <person name="Goeker M."/>
        </authorList>
    </citation>
    <scope>NUCLEOTIDE SEQUENCE [LARGE SCALE GENOMIC DNA]</scope>
    <source>
        <strain evidence="1 2">DSM 40141</strain>
    </source>
</reference>
<evidence type="ECO:0000313" key="2">
    <source>
        <dbReference type="Proteomes" id="UP000540423"/>
    </source>
</evidence>
<dbReference type="AlphaFoldDB" id="A0A7X0LSU5"/>
<dbReference type="Gene3D" id="3.20.20.70">
    <property type="entry name" value="Aldolase class I"/>
    <property type="match status" value="1"/>
</dbReference>
<protein>
    <submittedName>
        <fullName evidence="1">Imidazole glycerol phosphate synthase subunit HisF</fullName>
    </submittedName>
</protein>